<evidence type="ECO:0000313" key="3">
    <source>
        <dbReference type="Proteomes" id="UP000054538"/>
    </source>
</evidence>
<name>A0A0D0DRB0_9AGAM</name>
<protein>
    <submittedName>
        <fullName evidence="2">Uncharacterized protein</fullName>
    </submittedName>
</protein>
<organism evidence="2 3">
    <name type="scientific">Paxillus rubicundulus Ve08.2h10</name>
    <dbReference type="NCBI Taxonomy" id="930991"/>
    <lineage>
        <taxon>Eukaryota</taxon>
        <taxon>Fungi</taxon>
        <taxon>Dikarya</taxon>
        <taxon>Basidiomycota</taxon>
        <taxon>Agaricomycotina</taxon>
        <taxon>Agaricomycetes</taxon>
        <taxon>Agaricomycetidae</taxon>
        <taxon>Boletales</taxon>
        <taxon>Paxilineae</taxon>
        <taxon>Paxillaceae</taxon>
        <taxon>Paxillus</taxon>
    </lineage>
</organism>
<dbReference type="HOGENOM" id="CLU_837035_0_0_1"/>
<gene>
    <name evidence="2" type="ORF">PAXRUDRAFT_14865</name>
</gene>
<feature type="compositionally biased region" description="Basic and acidic residues" evidence="1">
    <location>
        <begin position="113"/>
        <end position="128"/>
    </location>
</feature>
<dbReference type="AlphaFoldDB" id="A0A0D0DRB0"/>
<accession>A0A0D0DRB0</accession>
<proteinExistence type="predicted"/>
<dbReference type="Proteomes" id="UP000054538">
    <property type="component" value="Unassembled WGS sequence"/>
</dbReference>
<sequence length="332" mass="36172">MAARTRSKNPKMVKTPNNQTGEPRTSASREKKTTVGSGASNTGQELEAMKAHIAMLTQNLQKADKAKAKAELEAQRKETRKWTQEMLEQDGDTDDRSNHDTGAQASRPMAKRPRTDSDKEGIRSLLKDDSDEDQKMNGNRSEEDVNGEGPEVGGEGNEECGSKDDVSFDFGEIVVEEEELKKGGLHAWSVASSGTTTTTTTKSNTSTSTSGSCRGALDGCLPTTSRVMTRGHAALHLHIATVDGFLATRTKMEIAWASMKEGAEDFLDLTKKLMDIGQDSVWKEKDINYVWSAGSQIQGKLISKAQLKISASYSILGSLKPKEITEAVEWLI</sequence>
<feature type="region of interest" description="Disordered" evidence="1">
    <location>
        <begin position="60"/>
        <end position="165"/>
    </location>
</feature>
<feature type="region of interest" description="Disordered" evidence="1">
    <location>
        <begin position="193"/>
        <end position="212"/>
    </location>
</feature>
<reference evidence="3" key="2">
    <citation type="submission" date="2015-01" db="EMBL/GenBank/DDBJ databases">
        <title>Evolutionary Origins and Diversification of the Mycorrhizal Mutualists.</title>
        <authorList>
            <consortium name="DOE Joint Genome Institute"/>
            <consortium name="Mycorrhizal Genomics Consortium"/>
            <person name="Kohler A."/>
            <person name="Kuo A."/>
            <person name="Nagy L.G."/>
            <person name="Floudas D."/>
            <person name="Copeland A."/>
            <person name="Barry K.W."/>
            <person name="Cichocki N."/>
            <person name="Veneault-Fourrey C."/>
            <person name="LaButti K."/>
            <person name="Lindquist E.A."/>
            <person name="Lipzen A."/>
            <person name="Lundell T."/>
            <person name="Morin E."/>
            <person name="Murat C."/>
            <person name="Riley R."/>
            <person name="Ohm R."/>
            <person name="Sun H."/>
            <person name="Tunlid A."/>
            <person name="Henrissat B."/>
            <person name="Grigoriev I.V."/>
            <person name="Hibbett D.S."/>
            <person name="Martin F."/>
        </authorList>
    </citation>
    <scope>NUCLEOTIDE SEQUENCE [LARGE SCALE GENOMIC DNA]</scope>
    <source>
        <strain evidence="3">Ve08.2h10</strain>
    </source>
</reference>
<feature type="compositionally biased region" description="Polar residues" evidence="1">
    <location>
        <begin position="15"/>
        <end position="26"/>
    </location>
</feature>
<feature type="compositionally biased region" description="Polar residues" evidence="1">
    <location>
        <begin position="34"/>
        <end position="44"/>
    </location>
</feature>
<feature type="compositionally biased region" description="Basic and acidic residues" evidence="1">
    <location>
        <begin position="62"/>
        <end position="83"/>
    </location>
</feature>
<dbReference type="STRING" id="930991.A0A0D0DRB0"/>
<dbReference type="EMBL" id="KN825664">
    <property type="protein sequence ID" value="KIK82190.1"/>
    <property type="molecule type" value="Genomic_DNA"/>
</dbReference>
<dbReference type="InParanoid" id="A0A0D0DRB0"/>
<feature type="compositionally biased region" description="Basic residues" evidence="1">
    <location>
        <begin position="1"/>
        <end position="11"/>
    </location>
</feature>
<evidence type="ECO:0000313" key="2">
    <source>
        <dbReference type="EMBL" id="KIK82190.1"/>
    </source>
</evidence>
<reference evidence="2 3" key="1">
    <citation type="submission" date="2014-04" db="EMBL/GenBank/DDBJ databases">
        <authorList>
            <consortium name="DOE Joint Genome Institute"/>
            <person name="Kuo A."/>
            <person name="Kohler A."/>
            <person name="Jargeat P."/>
            <person name="Nagy L.G."/>
            <person name="Floudas D."/>
            <person name="Copeland A."/>
            <person name="Barry K.W."/>
            <person name="Cichocki N."/>
            <person name="Veneault-Fourrey C."/>
            <person name="LaButti K."/>
            <person name="Lindquist E.A."/>
            <person name="Lipzen A."/>
            <person name="Lundell T."/>
            <person name="Morin E."/>
            <person name="Murat C."/>
            <person name="Sun H."/>
            <person name="Tunlid A."/>
            <person name="Henrissat B."/>
            <person name="Grigoriev I.V."/>
            <person name="Hibbett D.S."/>
            <person name="Martin F."/>
            <person name="Nordberg H.P."/>
            <person name="Cantor M.N."/>
            <person name="Hua S.X."/>
        </authorList>
    </citation>
    <scope>NUCLEOTIDE SEQUENCE [LARGE SCALE GENOMIC DNA]</scope>
    <source>
        <strain evidence="2 3">Ve08.2h10</strain>
    </source>
</reference>
<evidence type="ECO:0000256" key="1">
    <source>
        <dbReference type="SAM" id="MobiDB-lite"/>
    </source>
</evidence>
<keyword evidence="3" id="KW-1185">Reference proteome</keyword>
<feature type="region of interest" description="Disordered" evidence="1">
    <location>
        <begin position="1"/>
        <end position="45"/>
    </location>
</feature>
<dbReference type="OrthoDB" id="2790754at2759"/>